<dbReference type="EMBL" id="PEBI01000001">
    <property type="protein sequence ID" value="PJM74043.1"/>
    <property type="molecule type" value="Genomic_DNA"/>
</dbReference>
<feature type="transmembrane region" description="Helical" evidence="1">
    <location>
        <begin position="286"/>
        <end position="303"/>
    </location>
</feature>
<dbReference type="InterPro" id="IPR002656">
    <property type="entry name" value="Acyl_transf_3_dom"/>
</dbReference>
<evidence type="ECO:0000313" key="4">
    <source>
        <dbReference type="Proteomes" id="UP000229095"/>
    </source>
</evidence>
<feature type="transmembrane region" description="Helical" evidence="1">
    <location>
        <begin position="125"/>
        <end position="152"/>
    </location>
</feature>
<feature type="transmembrane region" description="Helical" evidence="1">
    <location>
        <begin position="164"/>
        <end position="183"/>
    </location>
</feature>
<keyword evidence="1" id="KW-0812">Transmembrane</keyword>
<feature type="transmembrane region" description="Helical" evidence="1">
    <location>
        <begin position="50"/>
        <end position="70"/>
    </location>
</feature>
<keyword evidence="1" id="KW-0472">Membrane</keyword>
<feature type="transmembrane region" description="Helical" evidence="1">
    <location>
        <begin position="12"/>
        <end position="30"/>
    </location>
</feature>
<comment type="caution">
    <text evidence="3">The sequence shown here is derived from an EMBL/GenBank/DDBJ whole genome shotgun (WGS) entry which is preliminary data.</text>
</comment>
<dbReference type="Pfam" id="PF01757">
    <property type="entry name" value="Acyl_transf_3"/>
    <property type="match status" value="1"/>
</dbReference>
<feature type="transmembrane region" description="Helical" evidence="1">
    <location>
        <begin position="323"/>
        <end position="351"/>
    </location>
</feature>
<protein>
    <recommendedName>
        <fullName evidence="2">Acyltransferase 3 domain-containing protein</fullName>
    </recommendedName>
</protein>
<feature type="transmembrane region" description="Helical" evidence="1">
    <location>
        <begin position="82"/>
        <end position="105"/>
    </location>
</feature>
<gene>
    <name evidence="3" type="ORF">CS006_02540</name>
</gene>
<proteinExistence type="predicted"/>
<evidence type="ECO:0000256" key="1">
    <source>
        <dbReference type="SAM" id="Phobius"/>
    </source>
</evidence>
<dbReference type="Proteomes" id="UP000229095">
    <property type="component" value="Unassembled WGS sequence"/>
</dbReference>
<accession>A0A2M9HB49</accession>
<feature type="transmembrane region" description="Helical" evidence="1">
    <location>
        <begin position="218"/>
        <end position="240"/>
    </location>
</feature>
<organism evidence="3 4">
    <name type="scientific">Bifidobacterium primatium</name>
    <dbReference type="NCBI Taxonomy" id="2045438"/>
    <lineage>
        <taxon>Bacteria</taxon>
        <taxon>Bacillati</taxon>
        <taxon>Actinomycetota</taxon>
        <taxon>Actinomycetes</taxon>
        <taxon>Bifidobacteriales</taxon>
        <taxon>Bifidobacteriaceae</taxon>
        <taxon>Bifidobacterium</taxon>
    </lineage>
</organism>
<evidence type="ECO:0000259" key="2">
    <source>
        <dbReference type="Pfam" id="PF01757"/>
    </source>
</evidence>
<sequence length="373" mass="42067">MSKSERRRDLRFEILRIVAMLLIVSCHVVANMGWNLQDEGSLFSRACAWAWNHCAGQIGVCLFFLLSGYFQVDKRFHIRKPVSVIVQTFLYTAGALVAQACMLMVHPTAGISAIFAPSELFRTLYVSILPVFNGTYWFITAYVLMMVVSPYLNIVLHHASRRSSLRLVMILMFVSLMPLVSLASLFWTTWVYAITGYLIGGWLRLYGESSRLYGFVNWWTALASVVTAYLMLVLFIYVALRFGFWSWLRSDSRSVFGVVPAVELIAAVMVFVAVMKAPAITSDKASRYVMPISGSVFGVYLIHENPYVRPNLWPMLTNLLPQPHSVFGIIGLMLVVVAGLFVLLTMCAYIYDNAIVKPLQRLLKLRLRAAEAA</sequence>
<dbReference type="GO" id="GO:0016747">
    <property type="term" value="F:acyltransferase activity, transferring groups other than amino-acyl groups"/>
    <property type="evidence" value="ECO:0007669"/>
    <property type="project" value="InterPro"/>
</dbReference>
<name>A0A2M9HB49_9BIFI</name>
<reference evidence="3 4" key="1">
    <citation type="submission" date="2017-10" db="EMBL/GenBank/DDBJ databases">
        <title>Draft genome sequences of strains TRE 1, TRE 9, TRE H and TRI 7, isolated from tamarins, belonging to four potential novel Bifidobacterium species.</title>
        <authorList>
            <person name="Mattarelli P."/>
            <person name="Modesto M."/>
            <person name="Puglisi E."/>
            <person name="Morelli L."/>
            <person name="Spezio C."/>
            <person name="Bonetti A."/>
            <person name="Sandri C."/>
        </authorList>
    </citation>
    <scope>NUCLEOTIDE SEQUENCE [LARGE SCALE GENOMIC DNA]</scope>
    <source>
        <strain evidence="4">TRE1</strain>
    </source>
</reference>
<feature type="transmembrane region" description="Helical" evidence="1">
    <location>
        <begin position="255"/>
        <end position="274"/>
    </location>
</feature>
<feature type="domain" description="Acyltransferase 3" evidence="2">
    <location>
        <begin position="12"/>
        <end position="344"/>
    </location>
</feature>
<evidence type="ECO:0000313" key="3">
    <source>
        <dbReference type="EMBL" id="PJM74043.1"/>
    </source>
</evidence>
<dbReference type="OrthoDB" id="9816377at2"/>
<dbReference type="RefSeq" id="WP_100510185.1">
    <property type="nucleotide sequence ID" value="NZ_PEBI01000001.1"/>
</dbReference>
<keyword evidence="4" id="KW-1185">Reference proteome</keyword>
<keyword evidence="1" id="KW-1133">Transmembrane helix</keyword>
<dbReference type="AlphaFoldDB" id="A0A2M9HB49"/>
<feature type="transmembrane region" description="Helical" evidence="1">
    <location>
        <begin position="189"/>
        <end position="206"/>
    </location>
</feature>